<protein>
    <submittedName>
        <fullName evidence="1">Septum formation initiator</fullName>
    </submittedName>
</protein>
<accession>A0A6G3XJ52</accession>
<organism evidence="1">
    <name type="scientific">Streptomyces sp. SID7499</name>
    <dbReference type="NCBI Taxonomy" id="2706086"/>
    <lineage>
        <taxon>Bacteria</taxon>
        <taxon>Bacillati</taxon>
        <taxon>Actinomycetota</taxon>
        <taxon>Actinomycetes</taxon>
        <taxon>Kitasatosporales</taxon>
        <taxon>Streptomycetaceae</taxon>
        <taxon>Streptomyces</taxon>
    </lineage>
</organism>
<feature type="non-terminal residue" evidence="1">
    <location>
        <position position="1"/>
    </location>
</feature>
<comment type="caution">
    <text evidence="1">The sequence shown here is derived from an EMBL/GenBank/DDBJ whole genome shotgun (WGS) entry which is preliminary data.</text>
</comment>
<reference evidence="1" key="1">
    <citation type="submission" date="2020-01" db="EMBL/GenBank/DDBJ databases">
        <title>Insect and environment-associated Actinomycetes.</title>
        <authorList>
            <person name="Currrie C."/>
            <person name="Chevrette M."/>
            <person name="Carlson C."/>
            <person name="Stubbendieck R."/>
            <person name="Wendt-Pienkowski E."/>
        </authorList>
    </citation>
    <scope>NUCLEOTIDE SEQUENCE</scope>
    <source>
        <strain evidence="1">SID7499</strain>
    </source>
</reference>
<sequence>PYASGLDGRWVARAIGLPLVGELPVESGLLASQDDGTPPGGSGRGPLARFCSAFWEQAAAAGDASPVTGPPGGGVA</sequence>
<name>A0A6G3XJ52_9ACTN</name>
<evidence type="ECO:0000313" key="1">
    <source>
        <dbReference type="EMBL" id="NEE17560.1"/>
    </source>
</evidence>
<gene>
    <name evidence="1" type="ORF">G3M58_65245</name>
</gene>
<proteinExistence type="predicted"/>
<dbReference type="EMBL" id="JAAGMN010006737">
    <property type="protein sequence ID" value="NEE17560.1"/>
    <property type="molecule type" value="Genomic_DNA"/>
</dbReference>
<dbReference type="AlphaFoldDB" id="A0A6G3XJ52"/>